<dbReference type="Gene3D" id="2.40.160.20">
    <property type="match status" value="1"/>
</dbReference>
<dbReference type="InterPro" id="IPR018550">
    <property type="entry name" value="Lipid-A_deacylase-rel"/>
</dbReference>
<dbReference type="AlphaFoldDB" id="A0A7V8SZ05"/>
<protein>
    <submittedName>
        <fullName evidence="1">Acyloxyacyl hydrolase</fullName>
    </submittedName>
</protein>
<evidence type="ECO:0000313" key="2">
    <source>
        <dbReference type="Proteomes" id="UP000567293"/>
    </source>
</evidence>
<dbReference type="EMBL" id="JACDQQ010002081">
    <property type="protein sequence ID" value="MBA0087598.1"/>
    <property type="molecule type" value="Genomic_DNA"/>
</dbReference>
<reference evidence="1" key="1">
    <citation type="submission" date="2020-06" db="EMBL/GenBank/DDBJ databases">
        <title>Legume-microbial interactions unlock mineral nutrients during tropical forest succession.</title>
        <authorList>
            <person name="Epihov D.Z."/>
        </authorList>
    </citation>
    <scope>NUCLEOTIDE SEQUENCE [LARGE SCALE GENOMIC DNA]</scope>
    <source>
        <strain evidence="1">Pan2503</strain>
    </source>
</reference>
<dbReference type="GO" id="GO:0016787">
    <property type="term" value="F:hydrolase activity"/>
    <property type="evidence" value="ECO:0007669"/>
    <property type="project" value="UniProtKB-KW"/>
</dbReference>
<sequence length="32" mass="3532">FMHISNAGLATPNPGINTVQLRLGFGWFSQKE</sequence>
<dbReference type="Proteomes" id="UP000567293">
    <property type="component" value="Unassembled WGS sequence"/>
</dbReference>
<evidence type="ECO:0000313" key="1">
    <source>
        <dbReference type="EMBL" id="MBA0087598.1"/>
    </source>
</evidence>
<name>A0A7V8SZ05_9BACT</name>
<keyword evidence="2" id="KW-1185">Reference proteome</keyword>
<gene>
    <name evidence="1" type="ORF">HRJ53_21645</name>
</gene>
<organism evidence="1 2">
    <name type="scientific">Candidatus Acidiferrum panamense</name>
    <dbReference type="NCBI Taxonomy" id="2741543"/>
    <lineage>
        <taxon>Bacteria</taxon>
        <taxon>Pseudomonadati</taxon>
        <taxon>Acidobacteriota</taxon>
        <taxon>Terriglobia</taxon>
        <taxon>Candidatus Acidiferrales</taxon>
        <taxon>Candidatus Acidiferrum</taxon>
    </lineage>
</organism>
<accession>A0A7V8SZ05</accession>
<feature type="non-terminal residue" evidence="1">
    <location>
        <position position="1"/>
    </location>
</feature>
<keyword evidence="1" id="KW-0378">Hydrolase</keyword>
<proteinExistence type="predicted"/>
<comment type="caution">
    <text evidence="1">The sequence shown here is derived from an EMBL/GenBank/DDBJ whole genome shotgun (WGS) entry which is preliminary data.</text>
</comment>
<dbReference type="Pfam" id="PF09411">
    <property type="entry name" value="PagL"/>
    <property type="match status" value="1"/>
</dbReference>